<protein>
    <recommendedName>
        <fullName evidence="2">Phage major capsid protein</fullName>
    </recommendedName>
</protein>
<name>A0A0F9SC98_9ZZZZ</name>
<gene>
    <name evidence="1" type="ORF">LCGC14_0489280</name>
</gene>
<organism evidence="1">
    <name type="scientific">marine sediment metagenome</name>
    <dbReference type="NCBI Taxonomy" id="412755"/>
    <lineage>
        <taxon>unclassified sequences</taxon>
        <taxon>metagenomes</taxon>
        <taxon>ecological metagenomes</taxon>
    </lineage>
</organism>
<dbReference type="AlphaFoldDB" id="A0A0F9SC98"/>
<sequence>MKDSKSLLRQKKLEKYNLIALPTIDLTPEEADKFIDCIYDQSIMKNYARLEKMSKPTKYIRHIGFGEGKFLYPGNYFDESKYKKQWTHNRITLTAQKIRGCVAIFDDDIEENIEGPAFKTHLVQIITKQIANELEFAYWMGDTQGYQGNGGGTAWCPDDIESLWDGWRYIITHSQSGQTYYNDVCGAANIKEACDTSSAAEWEIPGMIAEQNTSQPYNWEFKYEQMIKNMPAAYKAAFGLQNMTFLNSDLVTMDYISALSARATALGDAVFTGKVTPQYGRVPIVDVPLMPSNLGADGLTPDNYGILGTGSYTDVLLTFKNNLIIGIQKEIKMEPQRSAADECTYYFYTMKVALAIENVNAIVFTKCLTHQC</sequence>
<comment type="caution">
    <text evidence="1">The sequence shown here is derived from an EMBL/GenBank/DDBJ whole genome shotgun (WGS) entry which is preliminary data.</text>
</comment>
<proteinExistence type="predicted"/>
<accession>A0A0F9SC98</accession>
<evidence type="ECO:0000313" key="1">
    <source>
        <dbReference type="EMBL" id="KKN64659.1"/>
    </source>
</evidence>
<evidence type="ECO:0008006" key="2">
    <source>
        <dbReference type="Google" id="ProtNLM"/>
    </source>
</evidence>
<dbReference type="EMBL" id="LAZR01000547">
    <property type="protein sequence ID" value="KKN64659.1"/>
    <property type="molecule type" value="Genomic_DNA"/>
</dbReference>
<reference evidence="1" key="1">
    <citation type="journal article" date="2015" name="Nature">
        <title>Complex archaea that bridge the gap between prokaryotes and eukaryotes.</title>
        <authorList>
            <person name="Spang A."/>
            <person name="Saw J.H."/>
            <person name="Jorgensen S.L."/>
            <person name="Zaremba-Niedzwiedzka K."/>
            <person name="Martijn J."/>
            <person name="Lind A.E."/>
            <person name="van Eijk R."/>
            <person name="Schleper C."/>
            <person name="Guy L."/>
            <person name="Ettema T.J."/>
        </authorList>
    </citation>
    <scope>NUCLEOTIDE SEQUENCE</scope>
</reference>